<proteinExistence type="predicted"/>
<name>A0A8J6XGB8_9CYAN</name>
<keyword evidence="4" id="KW-1185">Reference proteome</keyword>
<dbReference type="PRINTS" id="PR00412">
    <property type="entry name" value="EPOXHYDRLASE"/>
</dbReference>
<dbReference type="Gene3D" id="3.40.50.1820">
    <property type="entry name" value="alpha/beta hydrolase"/>
    <property type="match status" value="1"/>
</dbReference>
<feature type="domain" description="AB hydrolase-1" evidence="2">
    <location>
        <begin position="25"/>
        <end position="268"/>
    </location>
</feature>
<dbReference type="PANTHER" id="PTHR42977">
    <property type="entry name" value="HYDROLASE-RELATED"/>
    <property type="match status" value="1"/>
</dbReference>
<comment type="caution">
    <text evidence="3">The sequence shown here is derived from an EMBL/GenBank/DDBJ whole genome shotgun (WGS) entry which is preliminary data.</text>
</comment>
<gene>
    <name evidence="3" type="ORF">ICL16_25605</name>
</gene>
<dbReference type="EMBL" id="JACXAE010000078">
    <property type="protein sequence ID" value="MBD2775344.1"/>
    <property type="molecule type" value="Genomic_DNA"/>
</dbReference>
<dbReference type="InterPro" id="IPR029058">
    <property type="entry name" value="AB_hydrolase_fold"/>
</dbReference>
<dbReference type="PRINTS" id="PR00111">
    <property type="entry name" value="ABHYDROLASE"/>
</dbReference>
<dbReference type="RefSeq" id="WP_190833609.1">
    <property type="nucleotide sequence ID" value="NZ_CAWPPI010000078.1"/>
</dbReference>
<dbReference type="Proteomes" id="UP000629098">
    <property type="component" value="Unassembled WGS sequence"/>
</dbReference>
<keyword evidence="1 3" id="KW-0378">Hydrolase</keyword>
<dbReference type="InterPro" id="IPR000073">
    <property type="entry name" value="AB_hydrolase_1"/>
</dbReference>
<accession>A0A8J6XGB8</accession>
<dbReference type="AlphaFoldDB" id="A0A8J6XGB8"/>
<sequence length="289" mass="33464">MTTYHTINIDGLDIFYREAGLPDAPTILLLHGFPTSSHMFRNLISDLADRFHLVAPDYPGFGNSSMPTVDEFEYTFDHLAEVIDKFIEALGLKKYSLYVMDYGAPVGYRIAVKHPERVEALIVQNGNAYEEGLREFWEPLKAYWKERTPENADKLRQLLTLDATKWQYTYGVRNPEIISPDNWNIDQRLLDRPGNNEIQLALFYSYGSNVALYPQWQDYFRKHQPPTLVVWGKNDHIFPADGAYPYLRDLKDNEFHLLNTGHFALEEDGDVIANLITNFLTKRLQRLAA</sequence>
<evidence type="ECO:0000313" key="3">
    <source>
        <dbReference type="EMBL" id="MBD2775344.1"/>
    </source>
</evidence>
<dbReference type="InterPro" id="IPR051340">
    <property type="entry name" value="Haloalkane_dehalogenase"/>
</dbReference>
<evidence type="ECO:0000256" key="1">
    <source>
        <dbReference type="ARBA" id="ARBA00022801"/>
    </source>
</evidence>
<dbReference type="FunFam" id="3.40.50.1820:FF:000173">
    <property type="entry name" value="Alpha/beta hydrolase"/>
    <property type="match status" value="1"/>
</dbReference>
<protein>
    <submittedName>
        <fullName evidence="3">Alpha/beta hydrolase</fullName>
    </submittedName>
</protein>
<evidence type="ECO:0000313" key="4">
    <source>
        <dbReference type="Proteomes" id="UP000629098"/>
    </source>
</evidence>
<dbReference type="GO" id="GO:0004301">
    <property type="term" value="F:epoxide hydrolase activity"/>
    <property type="evidence" value="ECO:0007669"/>
    <property type="project" value="TreeGrafter"/>
</dbReference>
<organism evidence="3 4">
    <name type="scientific">Iningainema tapete BLCC-T55</name>
    <dbReference type="NCBI Taxonomy" id="2748662"/>
    <lineage>
        <taxon>Bacteria</taxon>
        <taxon>Bacillati</taxon>
        <taxon>Cyanobacteriota</taxon>
        <taxon>Cyanophyceae</taxon>
        <taxon>Nostocales</taxon>
        <taxon>Scytonemataceae</taxon>
        <taxon>Iningainema tapete</taxon>
    </lineage>
</organism>
<dbReference type="SUPFAM" id="SSF53474">
    <property type="entry name" value="alpha/beta-Hydrolases"/>
    <property type="match status" value="1"/>
</dbReference>
<dbReference type="PANTHER" id="PTHR42977:SF3">
    <property type="entry name" value="AB HYDROLASE-1 DOMAIN-CONTAINING PROTEIN"/>
    <property type="match status" value="1"/>
</dbReference>
<evidence type="ECO:0000259" key="2">
    <source>
        <dbReference type="Pfam" id="PF00561"/>
    </source>
</evidence>
<reference evidence="3" key="1">
    <citation type="submission" date="2020-09" db="EMBL/GenBank/DDBJ databases">
        <title>Iningainema tapete sp. nov. (Scytonemataceae, Cyanobacteria) from greenhouses in central Florida (USA) produces two types of nodularin with biosynthetic potential for microcystin-LR and anabaenopeptins.</title>
        <authorList>
            <person name="Berthold D.E."/>
            <person name="Lefler F.W."/>
            <person name="Huang I.-S."/>
            <person name="Abdulla H."/>
            <person name="Zimba P.V."/>
            <person name="Laughinghouse H.D. IV."/>
        </authorList>
    </citation>
    <scope>NUCLEOTIDE SEQUENCE</scope>
    <source>
        <strain evidence="3">BLCCT55</strain>
    </source>
</reference>
<dbReference type="Pfam" id="PF00561">
    <property type="entry name" value="Abhydrolase_1"/>
    <property type="match status" value="1"/>
</dbReference>
<dbReference type="InterPro" id="IPR000639">
    <property type="entry name" value="Epox_hydrolase-like"/>
</dbReference>